<proteinExistence type="predicted"/>
<name>A0AAE4NYA2_9FLAO</name>
<evidence type="ECO:0000313" key="2">
    <source>
        <dbReference type="Proteomes" id="UP001189000"/>
    </source>
</evidence>
<protein>
    <submittedName>
        <fullName evidence="1">Uncharacterized protein</fullName>
    </submittedName>
</protein>
<dbReference type="AlphaFoldDB" id="A0AAE4NYA2"/>
<sequence>MRHVLTIEDFKKYVGLPKTFGLDIIAPHQETAFRKKIFPYISDEMLSGLKDSGDTNKTQIAELICKAAACYSVIIAIPSIKVKINSFGIDQYDQDKMKTAPWWDVRDLGLSLVKIADEALSDALTAIGKDPDLKKYCEFFKTVSYPPIPTPEEFNKIYTINKSIDVYNLLVPLMKRVWQFGILEKIKTCSVEDIEKNELLASLLKDALAYYALGYAIKLSQFTFITSGVVIQYEELPWQKSLLLSSLDKIKLEEEFLKLANESLSSILKYLKEHPDDFPCYKPESIIPVREIIEKKSGIYL</sequence>
<dbReference type="InterPro" id="IPR046558">
    <property type="entry name" value="DUF6712"/>
</dbReference>
<reference evidence="1" key="1">
    <citation type="submission" date="2023-02" db="EMBL/GenBank/DDBJ databases">
        <title>Elizabethkingia anophelis draft genomes.</title>
        <authorList>
            <person name="Nicholson A.C."/>
            <person name="Whitney A.M."/>
            <person name="Humrighouse B.W."/>
            <person name="Villarma A."/>
            <person name="Bell M."/>
            <person name="Mcquiston J."/>
        </authorList>
    </citation>
    <scope>NUCLEOTIDE SEQUENCE</scope>
    <source>
        <strain evidence="1">B4955</strain>
    </source>
</reference>
<comment type="caution">
    <text evidence="1">The sequence shown here is derived from an EMBL/GenBank/DDBJ whole genome shotgun (WGS) entry which is preliminary data.</text>
</comment>
<evidence type="ECO:0000313" key="1">
    <source>
        <dbReference type="EMBL" id="MDV3662477.1"/>
    </source>
</evidence>
<accession>A0AAE4NYA2</accession>
<organism evidence="1 2">
    <name type="scientific">Elizabethkingia anophelis</name>
    <dbReference type="NCBI Taxonomy" id="1117645"/>
    <lineage>
        <taxon>Bacteria</taxon>
        <taxon>Pseudomonadati</taxon>
        <taxon>Bacteroidota</taxon>
        <taxon>Flavobacteriia</taxon>
        <taxon>Flavobacteriales</taxon>
        <taxon>Weeksellaceae</taxon>
        <taxon>Elizabethkingia</taxon>
    </lineage>
</organism>
<dbReference type="Proteomes" id="UP001189000">
    <property type="component" value="Unassembled WGS sequence"/>
</dbReference>
<gene>
    <name evidence="1" type="ORF">CMU51_00180</name>
</gene>
<dbReference type="EMBL" id="NWGY01000001">
    <property type="protein sequence ID" value="MDV3662477.1"/>
    <property type="molecule type" value="Genomic_DNA"/>
</dbReference>
<dbReference type="Pfam" id="PF20459">
    <property type="entry name" value="DUF6712"/>
    <property type="match status" value="2"/>
</dbReference>